<feature type="region of interest" description="Disordered" evidence="1">
    <location>
        <begin position="41"/>
        <end position="88"/>
    </location>
</feature>
<evidence type="ECO:0000313" key="3">
    <source>
        <dbReference type="Proteomes" id="UP000290572"/>
    </source>
</evidence>
<reference evidence="2 3" key="1">
    <citation type="submission" date="2018-03" db="EMBL/GenBank/DDBJ databases">
        <title>Draft genome sequence of Rohu Carp (Labeo rohita).</title>
        <authorList>
            <person name="Das P."/>
            <person name="Kushwaha B."/>
            <person name="Joshi C.G."/>
            <person name="Kumar D."/>
            <person name="Nagpure N.S."/>
            <person name="Sahoo L."/>
            <person name="Das S.P."/>
            <person name="Bit A."/>
            <person name="Patnaik S."/>
            <person name="Meher P.K."/>
            <person name="Jayasankar P."/>
            <person name="Koringa P.G."/>
            <person name="Patel N.V."/>
            <person name="Hinsu A.T."/>
            <person name="Kumar R."/>
            <person name="Pandey M."/>
            <person name="Agarwal S."/>
            <person name="Srivastava S."/>
            <person name="Singh M."/>
            <person name="Iquebal M.A."/>
            <person name="Jaiswal S."/>
            <person name="Angadi U.B."/>
            <person name="Kumar N."/>
            <person name="Raza M."/>
            <person name="Shah T.M."/>
            <person name="Rai A."/>
            <person name="Jena J.K."/>
        </authorList>
    </citation>
    <scope>NUCLEOTIDE SEQUENCE [LARGE SCALE GENOMIC DNA]</scope>
    <source>
        <strain evidence="2">DASCIFA01</strain>
        <tissue evidence="2">Testis</tissue>
    </source>
</reference>
<accession>A0A498NB14</accession>
<protein>
    <submittedName>
        <fullName evidence="2">Uncharacterized protein</fullName>
    </submittedName>
</protein>
<keyword evidence="3" id="KW-1185">Reference proteome</keyword>
<dbReference type="AlphaFoldDB" id="A0A498NB14"/>
<dbReference type="Proteomes" id="UP000290572">
    <property type="component" value="Unassembled WGS sequence"/>
</dbReference>
<evidence type="ECO:0000313" key="2">
    <source>
        <dbReference type="EMBL" id="RXN29643.1"/>
    </source>
</evidence>
<proteinExistence type="predicted"/>
<dbReference type="EMBL" id="QBIY01011748">
    <property type="protein sequence ID" value="RXN29643.1"/>
    <property type="molecule type" value="Genomic_DNA"/>
</dbReference>
<dbReference type="PROSITE" id="PS51257">
    <property type="entry name" value="PROKAR_LIPOPROTEIN"/>
    <property type="match status" value="1"/>
</dbReference>
<sequence length="88" mass="9736">MRAADECFDEQIASGPFFGSACGGHRPPACQTVTAAALRRPSQSIRRAYRDANSSVKKGRLHAGQPEMNRRKSFLQFSSDKLHETVQN</sequence>
<gene>
    <name evidence="2" type="ORF">ROHU_018229</name>
</gene>
<comment type="caution">
    <text evidence="2">The sequence shown here is derived from an EMBL/GenBank/DDBJ whole genome shotgun (WGS) entry which is preliminary data.</text>
</comment>
<organism evidence="2 3">
    <name type="scientific">Labeo rohita</name>
    <name type="common">Indian major carp</name>
    <name type="synonym">Cyprinus rohita</name>
    <dbReference type="NCBI Taxonomy" id="84645"/>
    <lineage>
        <taxon>Eukaryota</taxon>
        <taxon>Metazoa</taxon>
        <taxon>Chordata</taxon>
        <taxon>Craniata</taxon>
        <taxon>Vertebrata</taxon>
        <taxon>Euteleostomi</taxon>
        <taxon>Actinopterygii</taxon>
        <taxon>Neopterygii</taxon>
        <taxon>Teleostei</taxon>
        <taxon>Ostariophysi</taxon>
        <taxon>Cypriniformes</taxon>
        <taxon>Cyprinidae</taxon>
        <taxon>Labeoninae</taxon>
        <taxon>Labeonini</taxon>
        <taxon>Labeo</taxon>
    </lineage>
</organism>
<evidence type="ECO:0000256" key="1">
    <source>
        <dbReference type="SAM" id="MobiDB-lite"/>
    </source>
</evidence>
<name>A0A498NB14_LABRO</name>